<dbReference type="InterPro" id="IPR001310">
    <property type="entry name" value="Histidine_triad_HIT"/>
</dbReference>
<dbReference type="InterPro" id="IPR011146">
    <property type="entry name" value="HIT-like"/>
</dbReference>
<evidence type="ECO:0000256" key="3">
    <source>
        <dbReference type="PROSITE-ProRule" id="PRU00464"/>
    </source>
</evidence>
<gene>
    <name evidence="5" type="ORF">DPM19_32875</name>
</gene>
<protein>
    <submittedName>
        <fullName evidence="5">HIT family protein</fullName>
    </submittedName>
</protein>
<dbReference type="PRINTS" id="PR00332">
    <property type="entry name" value="HISTRIAD"/>
</dbReference>
<dbReference type="Proteomes" id="UP000251891">
    <property type="component" value="Unassembled WGS sequence"/>
</dbReference>
<dbReference type="InterPro" id="IPR036265">
    <property type="entry name" value="HIT-like_sf"/>
</dbReference>
<feature type="domain" description="HIT" evidence="4">
    <location>
        <begin position="5"/>
        <end position="113"/>
    </location>
</feature>
<dbReference type="Gene3D" id="3.30.428.10">
    <property type="entry name" value="HIT-like"/>
    <property type="match status" value="1"/>
</dbReference>
<proteinExistence type="predicted"/>
<accession>A0A365GYC9</accession>
<evidence type="ECO:0000313" key="6">
    <source>
        <dbReference type="Proteomes" id="UP000251891"/>
    </source>
</evidence>
<reference evidence="5 6" key="1">
    <citation type="submission" date="2018-06" db="EMBL/GenBank/DDBJ databases">
        <title>Actinomadura craniellae sp. nov. isolated from marine sponge Craniella sp.</title>
        <authorList>
            <person name="Li L."/>
            <person name="Xu Q.H."/>
            <person name="Lin H.W."/>
            <person name="Lu Y.H."/>
        </authorList>
    </citation>
    <scope>NUCLEOTIDE SEQUENCE [LARGE SCALE GENOMIC DNA]</scope>
    <source>
        <strain evidence="5 6">LHW63021</strain>
    </source>
</reference>
<dbReference type="InterPro" id="IPR019808">
    <property type="entry name" value="Histidine_triad_CS"/>
</dbReference>
<dbReference type="GO" id="GO:0009117">
    <property type="term" value="P:nucleotide metabolic process"/>
    <property type="evidence" value="ECO:0007669"/>
    <property type="project" value="TreeGrafter"/>
</dbReference>
<dbReference type="SUPFAM" id="SSF54197">
    <property type="entry name" value="HIT-like"/>
    <property type="match status" value="1"/>
</dbReference>
<organism evidence="5 6">
    <name type="scientific">Actinomadura craniellae</name>
    <dbReference type="NCBI Taxonomy" id="2231787"/>
    <lineage>
        <taxon>Bacteria</taxon>
        <taxon>Bacillati</taxon>
        <taxon>Actinomycetota</taxon>
        <taxon>Actinomycetes</taxon>
        <taxon>Streptosporangiales</taxon>
        <taxon>Thermomonosporaceae</taxon>
        <taxon>Actinomadura</taxon>
    </lineage>
</organism>
<dbReference type="AlphaFoldDB" id="A0A365GYC9"/>
<comment type="caution">
    <text evidence="5">The sequence shown here is derived from an EMBL/GenBank/DDBJ whole genome shotgun (WGS) entry which is preliminary data.</text>
</comment>
<dbReference type="GO" id="GO:0003824">
    <property type="term" value="F:catalytic activity"/>
    <property type="evidence" value="ECO:0007669"/>
    <property type="project" value="InterPro"/>
</dbReference>
<evidence type="ECO:0000256" key="2">
    <source>
        <dbReference type="PIRSR" id="PIRSR601310-3"/>
    </source>
</evidence>
<dbReference type="EMBL" id="QLYX01000023">
    <property type="protein sequence ID" value="RAY10933.1"/>
    <property type="molecule type" value="Genomic_DNA"/>
</dbReference>
<evidence type="ECO:0000256" key="1">
    <source>
        <dbReference type="PIRSR" id="PIRSR601310-1"/>
    </source>
</evidence>
<dbReference type="PROSITE" id="PS00892">
    <property type="entry name" value="HIT_1"/>
    <property type="match status" value="1"/>
</dbReference>
<sequence>MRDCVFCGIVAGSEPAEIVYSDDRAVAFLDTAQATRGHTLVVPRRHRSGLADIEAGEAAAVMAAVVRVSGLLTRGLGAAGINLWHATGETAWQRVFHFHVHVIPRYTVTDLSPPWVGVELPAASLRDLADRIRRAR</sequence>
<dbReference type="PROSITE" id="PS51084">
    <property type="entry name" value="HIT_2"/>
    <property type="match status" value="1"/>
</dbReference>
<feature type="active site" description="Tele-AMP-histidine intermediate" evidence="1">
    <location>
        <position position="99"/>
    </location>
</feature>
<keyword evidence="6" id="KW-1185">Reference proteome</keyword>
<dbReference type="OrthoDB" id="9784774at2"/>
<evidence type="ECO:0000259" key="4">
    <source>
        <dbReference type="PROSITE" id="PS51084"/>
    </source>
</evidence>
<dbReference type="RefSeq" id="WP_111872004.1">
    <property type="nucleotide sequence ID" value="NZ_QLYX01000023.1"/>
</dbReference>
<dbReference type="PANTHER" id="PTHR46648:SF1">
    <property type="entry name" value="ADENOSINE 5'-MONOPHOSPHORAMIDASE HNT1"/>
    <property type="match status" value="1"/>
</dbReference>
<dbReference type="Pfam" id="PF01230">
    <property type="entry name" value="HIT"/>
    <property type="match status" value="1"/>
</dbReference>
<feature type="short sequence motif" description="Histidine triad motif" evidence="2 3">
    <location>
        <begin position="97"/>
        <end position="101"/>
    </location>
</feature>
<evidence type="ECO:0000313" key="5">
    <source>
        <dbReference type="EMBL" id="RAY10933.1"/>
    </source>
</evidence>
<name>A0A365GYC9_9ACTN</name>
<dbReference type="PANTHER" id="PTHR46648">
    <property type="entry name" value="HIT FAMILY PROTEIN 1"/>
    <property type="match status" value="1"/>
</dbReference>